<reference evidence="2 3" key="1">
    <citation type="submission" date="2020-08" db="EMBL/GenBank/DDBJ databases">
        <title>Genomic Encyclopedia of Type Strains, Phase III (KMG-III): the genomes of soil and plant-associated and newly described type strains.</title>
        <authorList>
            <person name="Whitman W."/>
        </authorList>
    </citation>
    <scope>NUCLEOTIDE SEQUENCE [LARGE SCALE GENOMIC DNA]</scope>
    <source>
        <strain evidence="2 3">CECT 5831</strain>
    </source>
</reference>
<proteinExistence type="predicted"/>
<dbReference type="EMBL" id="JACHXJ010000001">
    <property type="protein sequence ID" value="MBB3126959.1"/>
    <property type="molecule type" value="Genomic_DNA"/>
</dbReference>
<protein>
    <recommendedName>
        <fullName evidence="4">Pathogenicity locus</fullName>
    </recommendedName>
</protein>
<evidence type="ECO:0000313" key="3">
    <source>
        <dbReference type="Proteomes" id="UP000517523"/>
    </source>
</evidence>
<dbReference type="Proteomes" id="UP000517523">
    <property type="component" value="Unassembled WGS sequence"/>
</dbReference>
<dbReference type="SUPFAM" id="SSF81585">
    <property type="entry name" value="PsbU/PolX domain-like"/>
    <property type="match status" value="1"/>
</dbReference>
<evidence type="ECO:0008006" key="4">
    <source>
        <dbReference type="Google" id="ProtNLM"/>
    </source>
</evidence>
<evidence type="ECO:0000256" key="1">
    <source>
        <dbReference type="SAM" id="MobiDB-lite"/>
    </source>
</evidence>
<evidence type="ECO:0000313" key="2">
    <source>
        <dbReference type="EMBL" id="MBB3126959.1"/>
    </source>
</evidence>
<accession>A0A839TNM2</accession>
<organism evidence="2 3">
    <name type="scientific">Paenibacillus rhizosphaerae</name>
    <dbReference type="NCBI Taxonomy" id="297318"/>
    <lineage>
        <taxon>Bacteria</taxon>
        <taxon>Bacillati</taxon>
        <taxon>Bacillota</taxon>
        <taxon>Bacilli</taxon>
        <taxon>Bacillales</taxon>
        <taxon>Paenibacillaceae</taxon>
        <taxon>Paenibacillus</taxon>
    </lineage>
</organism>
<sequence>MKQTPPKLPLTPEERAHLKSFKAKLNDIAALDAAQLSQMLEITRERAHMLKGLAMFQSVPSIGPKVAARVVDMGYYSLDEIKDLDGADFIDRMEAHLGYWEDPCLEDALRCLVHHANHPDSKREWPDFTDERKKYREQFGYPASRPASAWYEHRGSEASQPSKGEGNI</sequence>
<name>A0A839TNM2_9BACL</name>
<gene>
    <name evidence="2" type="ORF">FHS19_001613</name>
</gene>
<dbReference type="AlphaFoldDB" id="A0A839TNM2"/>
<dbReference type="InterPro" id="IPR021725">
    <property type="entry name" value="Cdd1"/>
</dbReference>
<dbReference type="Pfam" id="PF11731">
    <property type="entry name" value="Cdd1"/>
    <property type="match status" value="1"/>
</dbReference>
<comment type="caution">
    <text evidence="2">The sequence shown here is derived from an EMBL/GenBank/DDBJ whole genome shotgun (WGS) entry which is preliminary data.</text>
</comment>
<feature type="region of interest" description="Disordered" evidence="1">
    <location>
        <begin position="146"/>
        <end position="168"/>
    </location>
</feature>